<dbReference type="SUPFAM" id="SSF49785">
    <property type="entry name" value="Galactose-binding domain-like"/>
    <property type="match status" value="1"/>
</dbReference>
<feature type="region of interest" description="Disordered" evidence="11">
    <location>
        <begin position="317"/>
        <end position="376"/>
    </location>
</feature>
<protein>
    <recommendedName>
        <fullName evidence="10">SUN-like protein 1</fullName>
    </recommendedName>
</protein>
<sequence>MVAIRSIRLPLSVLLLPLSVAATTTHLITSSTSTSSWTTSSLVVESKEEVVPVYSLDTETIDSPIPVTPNGTLFNDSDLLMEAVLGNDTQNTSSTFLSFEEWKKAKGADTQPKERDAHQVRSVVYGYGTSNGESIGEEMEIDIAQFFPNTQGLGESEGKTYSKKFNFASLDCAATIVKTNSEAKNALSVLVENKDSYLLTPCSAANKFVVVELCQDILVDSVVIANYEFFSSTFKKIRISVSEIFPVPNNGWTVLGEFTARDVRDVQEFNITNPKIWAKYFRVEVLEHYGDEYYCPISVVRVHGRTMIQEYKEEEALEQKKTQEQGQQQQGQEQGQQQLQQPGQQQGQQGQESLDQYQELQQPSQQQQQQQQQQSPQETVNKASVCAETNNINCTDTQESIIHDLINDTIENATSYDNCPITLRSIPFDEFFRQANSSEMSLCPIVEPVTSQSSTAQESIYKNIMKRLSQLETNATLSILYIEEQSKLISSTFASLETRHRKKMETLMASFNTSIHDQVSALSELYSQFQRKTDEVFNRQHAKHSLLLTNAQSRLTALENELFFQKITSAFNGVLLLCVLVYVVLTRDTVIEGDYYDTHDRSILKKQDSDDSSNTEVSEVSDPALIKRPMTPQSDKED</sequence>
<dbReference type="Proteomes" id="UP000038830">
    <property type="component" value="Unassembled WGS sequence"/>
</dbReference>
<feature type="transmembrane region" description="Helical" evidence="12">
    <location>
        <begin position="563"/>
        <end position="585"/>
    </location>
</feature>
<evidence type="ECO:0000313" key="16">
    <source>
        <dbReference type="Proteomes" id="UP000038830"/>
    </source>
</evidence>
<feature type="compositionally biased region" description="Low complexity" evidence="11">
    <location>
        <begin position="361"/>
        <end position="376"/>
    </location>
</feature>
<organism evidence="15 16">
    <name type="scientific">Cyberlindnera jadinii (strain ATCC 18201 / CBS 1600 / BCRC 20928 / JCM 3617 / NBRC 0987 / NRRL Y-1542)</name>
    <name type="common">Torula yeast</name>
    <name type="synonym">Candida utilis</name>
    <dbReference type="NCBI Taxonomy" id="983966"/>
    <lineage>
        <taxon>Eukaryota</taxon>
        <taxon>Fungi</taxon>
        <taxon>Dikarya</taxon>
        <taxon>Ascomycota</taxon>
        <taxon>Saccharomycotina</taxon>
        <taxon>Saccharomycetes</taxon>
        <taxon>Phaffomycetales</taxon>
        <taxon>Phaffomycetaceae</taxon>
        <taxon>Cyberlindnera</taxon>
    </lineage>
</organism>
<comment type="similarity">
    <text evidence="8">Belongs to the SLP1 family.</text>
</comment>
<keyword evidence="2 12" id="KW-0812">Transmembrane</keyword>
<accession>A0A0H5C1B8</accession>
<evidence type="ECO:0000256" key="10">
    <source>
        <dbReference type="ARBA" id="ARBA00075366"/>
    </source>
</evidence>
<evidence type="ECO:0000256" key="5">
    <source>
        <dbReference type="ARBA" id="ARBA00022989"/>
    </source>
</evidence>
<evidence type="ECO:0000256" key="6">
    <source>
        <dbReference type="ARBA" id="ARBA00023136"/>
    </source>
</evidence>
<evidence type="ECO:0000256" key="11">
    <source>
        <dbReference type="SAM" id="MobiDB-lite"/>
    </source>
</evidence>
<dbReference type="AlphaFoldDB" id="A0A0H5C1B8"/>
<dbReference type="GO" id="GO:0034975">
    <property type="term" value="P:protein folding in endoplasmic reticulum"/>
    <property type="evidence" value="ECO:0007669"/>
    <property type="project" value="TreeGrafter"/>
</dbReference>
<keyword evidence="7" id="KW-0325">Glycoprotein</keyword>
<dbReference type="EMBL" id="CDQK01000002">
    <property type="protein sequence ID" value="CEP21237.1"/>
    <property type="molecule type" value="Genomic_DNA"/>
</dbReference>
<evidence type="ECO:0000256" key="4">
    <source>
        <dbReference type="ARBA" id="ARBA00022824"/>
    </source>
</evidence>
<keyword evidence="4" id="KW-0256">Endoplasmic reticulum</keyword>
<feature type="signal peptide" evidence="13">
    <location>
        <begin position="1"/>
        <end position="22"/>
    </location>
</feature>
<reference evidence="16" key="1">
    <citation type="journal article" date="2015" name="J. Biotechnol.">
        <title>The structure of the Cyberlindnera jadinii genome and its relation to Candida utilis analyzed by the occurrence of single nucleotide polymorphisms.</title>
        <authorList>
            <person name="Rupp O."/>
            <person name="Brinkrolf K."/>
            <person name="Buerth C."/>
            <person name="Kunigo M."/>
            <person name="Schneider J."/>
            <person name="Jaenicke S."/>
            <person name="Goesmann A."/>
            <person name="Puehler A."/>
            <person name="Jaeger K.-E."/>
            <person name="Ernst J.F."/>
        </authorList>
    </citation>
    <scope>NUCLEOTIDE SEQUENCE [LARGE SCALE GENOMIC DNA]</scope>
    <source>
        <strain evidence="16">ATCC 18201 / CBS 1600 / BCRC 20928 / JCM 3617 / NBRC 0987 / NRRL Y-1542</strain>
    </source>
</reference>
<gene>
    <name evidence="15" type="ORF">BN1211_1288</name>
</gene>
<keyword evidence="6 12" id="KW-0472">Membrane</keyword>
<dbReference type="GO" id="GO:0005789">
    <property type="term" value="C:endoplasmic reticulum membrane"/>
    <property type="evidence" value="ECO:0007669"/>
    <property type="project" value="UniProtKB-SubCell"/>
</dbReference>
<evidence type="ECO:0000256" key="2">
    <source>
        <dbReference type="ARBA" id="ARBA00022692"/>
    </source>
</evidence>
<feature type="chain" id="PRO_5005217205" description="SUN-like protein 1" evidence="13">
    <location>
        <begin position="23"/>
        <end position="638"/>
    </location>
</feature>
<evidence type="ECO:0000256" key="3">
    <source>
        <dbReference type="ARBA" id="ARBA00022729"/>
    </source>
</evidence>
<dbReference type="Gene3D" id="2.60.120.260">
    <property type="entry name" value="Galactose-binding domain-like"/>
    <property type="match status" value="1"/>
</dbReference>
<evidence type="ECO:0000256" key="8">
    <source>
        <dbReference type="ARBA" id="ARBA00061226"/>
    </source>
</evidence>
<name>A0A0H5C1B8_CYBJN</name>
<evidence type="ECO:0000256" key="1">
    <source>
        <dbReference type="ARBA" id="ARBA00004115"/>
    </source>
</evidence>
<evidence type="ECO:0000256" key="12">
    <source>
        <dbReference type="SAM" id="Phobius"/>
    </source>
</evidence>
<dbReference type="PANTHER" id="PTHR12953">
    <property type="entry name" value="MEMBRANE PROTEIN CH1 RELATED"/>
    <property type="match status" value="1"/>
</dbReference>
<dbReference type="PANTHER" id="PTHR12953:SF0">
    <property type="entry name" value="SUN DOMAIN-CONTAINING OSSIFICATION FACTOR"/>
    <property type="match status" value="1"/>
</dbReference>
<dbReference type="FunFam" id="2.60.120.260:FF:000099">
    <property type="entry name" value="Uncharacterized protein, isoform C"/>
    <property type="match status" value="1"/>
</dbReference>
<dbReference type="SUPFAM" id="SSF81995">
    <property type="entry name" value="beta-sandwich domain of Sec23/24"/>
    <property type="match status" value="1"/>
</dbReference>
<dbReference type="Pfam" id="PF07738">
    <property type="entry name" value="Sad1_UNC"/>
    <property type="match status" value="1"/>
</dbReference>
<evidence type="ECO:0000256" key="9">
    <source>
        <dbReference type="ARBA" id="ARBA00064635"/>
    </source>
</evidence>
<proteinExistence type="inferred from homology"/>
<feature type="region of interest" description="Disordered" evidence="11">
    <location>
        <begin position="605"/>
        <end position="638"/>
    </location>
</feature>
<evidence type="ECO:0000256" key="7">
    <source>
        <dbReference type="ARBA" id="ARBA00023180"/>
    </source>
</evidence>
<feature type="compositionally biased region" description="Low complexity" evidence="11">
    <location>
        <begin position="324"/>
        <end position="352"/>
    </location>
</feature>
<feature type="domain" description="SUN" evidence="14">
    <location>
        <begin position="138"/>
        <end position="307"/>
    </location>
</feature>
<keyword evidence="3 13" id="KW-0732">Signal</keyword>
<dbReference type="InterPro" id="IPR012919">
    <property type="entry name" value="SUN_dom"/>
</dbReference>
<dbReference type="InterPro" id="IPR008979">
    <property type="entry name" value="Galactose-bd-like_sf"/>
</dbReference>
<evidence type="ECO:0000256" key="13">
    <source>
        <dbReference type="SAM" id="SignalP"/>
    </source>
</evidence>
<comment type="subcellular location">
    <subcellularLocation>
        <location evidence="1">Endoplasmic reticulum membrane</location>
        <topology evidence="1">Single-pass type I membrane protein</topology>
    </subcellularLocation>
</comment>
<keyword evidence="5 12" id="KW-1133">Transmembrane helix</keyword>
<comment type="subunit">
    <text evidence="9">Interacts with EMP65.</text>
</comment>
<evidence type="ECO:0000259" key="14">
    <source>
        <dbReference type="PROSITE" id="PS51469"/>
    </source>
</evidence>
<dbReference type="PROSITE" id="PS51469">
    <property type="entry name" value="SUN"/>
    <property type="match status" value="1"/>
</dbReference>
<dbReference type="InterPro" id="IPR045120">
    <property type="entry name" value="Suco/Slp1-like"/>
</dbReference>
<evidence type="ECO:0000313" key="15">
    <source>
        <dbReference type="EMBL" id="CEP21237.1"/>
    </source>
</evidence>